<dbReference type="InterPro" id="IPR003607">
    <property type="entry name" value="HD/PDEase_dom"/>
</dbReference>
<gene>
    <name evidence="3" type="ORF">S01H1_12091</name>
</gene>
<reference evidence="3" key="1">
    <citation type="journal article" date="2014" name="Front. Microbiol.">
        <title>High frequency of phylogenetically diverse reductive dehalogenase-homologous genes in deep subseafloor sedimentary metagenomes.</title>
        <authorList>
            <person name="Kawai M."/>
            <person name="Futagami T."/>
            <person name="Toyoda A."/>
            <person name="Takaki Y."/>
            <person name="Nishi S."/>
            <person name="Hori S."/>
            <person name="Arai W."/>
            <person name="Tsubouchi T."/>
            <person name="Morono Y."/>
            <person name="Uchiyama I."/>
            <person name="Ito T."/>
            <person name="Fujiyama A."/>
            <person name="Inagaki F."/>
            <person name="Takami H."/>
        </authorList>
    </citation>
    <scope>NUCLEOTIDE SEQUENCE</scope>
    <source>
        <strain evidence="3">Expedition CK06-06</strain>
    </source>
</reference>
<dbReference type="AlphaFoldDB" id="X0T7H5"/>
<evidence type="ECO:0000313" key="3">
    <source>
        <dbReference type="EMBL" id="GAF84137.1"/>
    </source>
</evidence>
<feature type="region of interest" description="Disordered" evidence="1">
    <location>
        <begin position="73"/>
        <end position="95"/>
    </location>
</feature>
<dbReference type="SUPFAM" id="SSF109604">
    <property type="entry name" value="HD-domain/PDEase-like"/>
    <property type="match status" value="1"/>
</dbReference>
<proteinExistence type="predicted"/>
<evidence type="ECO:0000259" key="2">
    <source>
        <dbReference type="Pfam" id="PF01966"/>
    </source>
</evidence>
<sequence>LIKAGLCHDLGKRMFGERIHDASTGDNQELIRKHVRESLNIIRQNADKIGEGNIFERLSEIVAMVHEVGRGDISRYPRNNEENNHSGEDRRSKTDDELKALEKYAKIVAVIDRYCAMVENRSYRKKKIEPTKALKHVSKQFPVNEGLAKYIFEKHRSGEFKIE</sequence>
<comment type="caution">
    <text evidence="3">The sequence shown here is derived from an EMBL/GenBank/DDBJ whole genome shotgun (WGS) entry which is preliminary data.</text>
</comment>
<dbReference type="InterPro" id="IPR006674">
    <property type="entry name" value="HD_domain"/>
</dbReference>
<organism evidence="3">
    <name type="scientific">marine sediment metagenome</name>
    <dbReference type="NCBI Taxonomy" id="412755"/>
    <lineage>
        <taxon>unclassified sequences</taxon>
        <taxon>metagenomes</taxon>
        <taxon>ecological metagenomes</taxon>
    </lineage>
</organism>
<dbReference type="Pfam" id="PF01966">
    <property type="entry name" value="HD"/>
    <property type="match status" value="1"/>
</dbReference>
<protein>
    <recommendedName>
        <fullName evidence="2">HD domain-containing protein</fullName>
    </recommendedName>
</protein>
<dbReference type="CDD" id="cd00077">
    <property type="entry name" value="HDc"/>
    <property type="match status" value="1"/>
</dbReference>
<evidence type="ECO:0000256" key="1">
    <source>
        <dbReference type="SAM" id="MobiDB-lite"/>
    </source>
</evidence>
<feature type="non-terminal residue" evidence="3">
    <location>
        <position position="1"/>
    </location>
</feature>
<dbReference type="EMBL" id="BARS01006185">
    <property type="protein sequence ID" value="GAF84137.1"/>
    <property type="molecule type" value="Genomic_DNA"/>
</dbReference>
<name>X0T7H5_9ZZZZ</name>
<feature type="domain" description="HD" evidence="2">
    <location>
        <begin position="2"/>
        <end position="117"/>
    </location>
</feature>
<accession>X0T7H5</accession>
<dbReference type="Gene3D" id="1.10.3210.10">
    <property type="entry name" value="Hypothetical protein af1432"/>
    <property type="match status" value="1"/>
</dbReference>